<keyword evidence="1" id="KW-0812">Transmembrane</keyword>
<keyword evidence="1" id="KW-1133">Transmembrane helix</keyword>
<feature type="transmembrane region" description="Helical" evidence="1">
    <location>
        <begin position="66"/>
        <end position="88"/>
    </location>
</feature>
<dbReference type="InterPro" id="IPR007436">
    <property type="entry name" value="DUF485"/>
</dbReference>
<comment type="caution">
    <text evidence="2">The sequence shown here is derived from an EMBL/GenBank/DDBJ whole genome shotgun (WGS) entry which is preliminary data.</text>
</comment>
<dbReference type="Proteomes" id="UP001500945">
    <property type="component" value="Unassembled WGS sequence"/>
</dbReference>
<dbReference type="InterPro" id="IPR036259">
    <property type="entry name" value="MFS_trans_sf"/>
</dbReference>
<accession>A0ABP8K4K9</accession>
<sequence>MSNDARTHDEDPYLALQSTSEFQELRKKFRGFVFPMTAFFLAWYFVYVLLSIFASDFMGTTLFGNINIGLIFGLGQFVTTFAITIIYARWANREFDPLADKLGSRLDAGQEG</sequence>
<protein>
    <submittedName>
        <fullName evidence="2">DUF485 domain-containing protein</fullName>
    </submittedName>
</protein>
<reference evidence="3" key="1">
    <citation type="journal article" date="2019" name="Int. J. Syst. Evol. Microbiol.">
        <title>The Global Catalogue of Microorganisms (GCM) 10K type strain sequencing project: providing services to taxonomists for standard genome sequencing and annotation.</title>
        <authorList>
            <consortium name="The Broad Institute Genomics Platform"/>
            <consortium name="The Broad Institute Genome Sequencing Center for Infectious Disease"/>
            <person name="Wu L."/>
            <person name="Ma J."/>
        </authorList>
    </citation>
    <scope>NUCLEOTIDE SEQUENCE [LARGE SCALE GENOMIC DNA]</scope>
    <source>
        <strain evidence="3">JCM 17809</strain>
    </source>
</reference>
<dbReference type="SUPFAM" id="SSF103473">
    <property type="entry name" value="MFS general substrate transporter"/>
    <property type="match status" value="1"/>
</dbReference>
<gene>
    <name evidence="2" type="ORF">GCM10023168_08730</name>
</gene>
<feature type="transmembrane region" description="Helical" evidence="1">
    <location>
        <begin position="32"/>
        <end position="54"/>
    </location>
</feature>
<evidence type="ECO:0000313" key="3">
    <source>
        <dbReference type="Proteomes" id="UP001500945"/>
    </source>
</evidence>
<keyword evidence="3" id="KW-1185">Reference proteome</keyword>
<dbReference type="RefSeq" id="WP_345202681.1">
    <property type="nucleotide sequence ID" value="NZ_BAABGM010000003.1"/>
</dbReference>
<dbReference type="Pfam" id="PF04341">
    <property type="entry name" value="DUF485"/>
    <property type="match status" value="1"/>
</dbReference>
<keyword evidence="1" id="KW-0472">Membrane</keyword>
<proteinExistence type="predicted"/>
<dbReference type="EMBL" id="BAABGM010000003">
    <property type="protein sequence ID" value="GAA4400196.1"/>
    <property type="molecule type" value="Genomic_DNA"/>
</dbReference>
<evidence type="ECO:0000256" key="1">
    <source>
        <dbReference type="SAM" id="Phobius"/>
    </source>
</evidence>
<organism evidence="2 3">
    <name type="scientific">Fodinibacter luteus</name>
    <dbReference type="NCBI Taxonomy" id="552064"/>
    <lineage>
        <taxon>Bacteria</taxon>
        <taxon>Bacillati</taxon>
        <taxon>Actinomycetota</taxon>
        <taxon>Actinomycetes</taxon>
        <taxon>Micrococcales</taxon>
        <taxon>Intrasporangiaceae</taxon>
        <taxon>Fodinibacter (ex Wang et al. 2009)</taxon>
    </lineage>
</organism>
<evidence type="ECO:0000313" key="2">
    <source>
        <dbReference type="EMBL" id="GAA4400196.1"/>
    </source>
</evidence>
<dbReference type="PANTHER" id="PTHR38441:SF1">
    <property type="entry name" value="MEMBRANE PROTEIN"/>
    <property type="match status" value="1"/>
</dbReference>
<name>A0ABP8K4K9_9MICO</name>
<dbReference type="PANTHER" id="PTHR38441">
    <property type="entry name" value="INTEGRAL MEMBRANE PROTEIN-RELATED"/>
    <property type="match status" value="1"/>
</dbReference>